<dbReference type="EMBL" id="CP061038">
    <property type="protein sequence ID" value="QNQ10032.1"/>
    <property type="molecule type" value="Genomic_DNA"/>
</dbReference>
<dbReference type="KEGG" id="spap:H3Z74_01920"/>
<accession>A0A7H0LK29</accession>
<organism evidence="2 3">
    <name type="scientific">Sphingomonas alpina</name>
    <dbReference type="NCBI Taxonomy" id="653931"/>
    <lineage>
        <taxon>Bacteria</taxon>
        <taxon>Pseudomonadati</taxon>
        <taxon>Pseudomonadota</taxon>
        <taxon>Alphaproteobacteria</taxon>
        <taxon>Sphingomonadales</taxon>
        <taxon>Sphingomonadaceae</taxon>
        <taxon>Sphingomonas</taxon>
    </lineage>
</organism>
<sequence length="127" mass="13024">MKQLLIAAGLGLSLAGCATTGTPAPARARPPIVPIPTTSNNVVGLERVMGQNARGLVALFGRPGADLLEGDARKLQFASGTCVLDAYLYPKGKAEPVVTHVDARQTDGSPVDRASCVAALSMKAQGK</sequence>
<evidence type="ECO:0000313" key="3">
    <source>
        <dbReference type="Proteomes" id="UP000516148"/>
    </source>
</evidence>
<dbReference type="PROSITE" id="PS51257">
    <property type="entry name" value="PROKAR_LIPOPROTEIN"/>
    <property type="match status" value="1"/>
</dbReference>
<feature type="signal peptide" evidence="1">
    <location>
        <begin position="1"/>
        <end position="18"/>
    </location>
</feature>
<evidence type="ECO:0008006" key="4">
    <source>
        <dbReference type="Google" id="ProtNLM"/>
    </source>
</evidence>
<evidence type="ECO:0000256" key="1">
    <source>
        <dbReference type="SAM" id="SignalP"/>
    </source>
</evidence>
<keyword evidence="3" id="KW-1185">Reference proteome</keyword>
<keyword evidence="1" id="KW-0732">Signal</keyword>
<dbReference type="RefSeq" id="WP_187762339.1">
    <property type="nucleotide sequence ID" value="NZ_CP061038.1"/>
</dbReference>
<gene>
    <name evidence="2" type="ORF">H3Z74_01920</name>
</gene>
<name>A0A7H0LK29_9SPHN</name>
<proteinExistence type="predicted"/>
<feature type="chain" id="PRO_5028900676" description="Lipoprotein" evidence="1">
    <location>
        <begin position="19"/>
        <end position="127"/>
    </location>
</feature>
<dbReference type="AlphaFoldDB" id="A0A7H0LK29"/>
<evidence type="ECO:0000313" key="2">
    <source>
        <dbReference type="EMBL" id="QNQ10032.1"/>
    </source>
</evidence>
<protein>
    <recommendedName>
        <fullName evidence="4">Lipoprotein</fullName>
    </recommendedName>
</protein>
<dbReference type="Proteomes" id="UP000516148">
    <property type="component" value="Chromosome"/>
</dbReference>
<reference evidence="2 3" key="1">
    <citation type="submission" date="2020-09" db="EMBL/GenBank/DDBJ databases">
        <title>Sphingomonas sp., a new species isolated from pork steak.</title>
        <authorList>
            <person name="Heidler von Heilborn D."/>
        </authorList>
    </citation>
    <scope>NUCLEOTIDE SEQUENCE [LARGE SCALE GENOMIC DNA]</scope>
    <source>
        <strain evidence="3">S8-3T</strain>
    </source>
</reference>